<dbReference type="InterPro" id="IPR038763">
    <property type="entry name" value="DHH_sf"/>
</dbReference>
<evidence type="ECO:0000259" key="1">
    <source>
        <dbReference type="Pfam" id="PF02272"/>
    </source>
</evidence>
<dbReference type="Pfam" id="PF02272">
    <property type="entry name" value="DHHA1"/>
    <property type="match status" value="1"/>
</dbReference>
<name>A0A0F9AMU7_9ZZZZ</name>
<proteinExistence type="predicted"/>
<dbReference type="GO" id="GO:0003676">
    <property type="term" value="F:nucleic acid binding"/>
    <property type="evidence" value="ECO:0007669"/>
    <property type="project" value="InterPro"/>
</dbReference>
<sequence>LPFSMEISAFLRTTDHDFSLWSRIASGLEKSKKKKEYVAQGRNILQYEQKLIDFLVSKAQRVVFEGYDTLAVNSMLFHTKSRIGHLLAEKRPPIGIVWSHQGDRIIVSLRSNGTVNVAALAARYGGGGHESAAGFSIKTSEKLPWKQL</sequence>
<evidence type="ECO:0000313" key="2">
    <source>
        <dbReference type="EMBL" id="KKL10944.1"/>
    </source>
</evidence>
<protein>
    <recommendedName>
        <fullName evidence="1">DHHA1 domain-containing protein</fullName>
    </recommendedName>
</protein>
<dbReference type="Gene3D" id="3.10.310.30">
    <property type="match status" value="1"/>
</dbReference>
<feature type="domain" description="DHHA1" evidence="1">
    <location>
        <begin position="84"/>
        <end position="143"/>
    </location>
</feature>
<dbReference type="EMBL" id="LAZR01041854">
    <property type="protein sequence ID" value="KKL10944.1"/>
    <property type="molecule type" value="Genomic_DNA"/>
</dbReference>
<organism evidence="2">
    <name type="scientific">marine sediment metagenome</name>
    <dbReference type="NCBI Taxonomy" id="412755"/>
    <lineage>
        <taxon>unclassified sequences</taxon>
        <taxon>metagenomes</taxon>
        <taxon>ecological metagenomes</taxon>
    </lineage>
</organism>
<reference evidence="2" key="1">
    <citation type="journal article" date="2015" name="Nature">
        <title>Complex archaea that bridge the gap between prokaryotes and eukaryotes.</title>
        <authorList>
            <person name="Spang A."/>
            <person name="Saw J.H."/>
            <person name="Jorgensen S.L."/>
            <person name="Zaremba-Niedzwiedzka K."/>
            <person name="Martijn J."/>
            <person name="Lind A.E."/>
            <person name="van Eijk R."/>
            <person name="Schleper C."/>
            <person name="Guy L."/>
            <person name="Ettema T.J."/>
        </authorList>
    </citation>
    <scope>NUCLEOTIDE SEQUENCE</scope>
</reference>
<dbReference type="InterPro" id="IPR003156">
    <property type="entry name" value="DHHA1_dom"/>
</dbReference>
<gene>
    <name evidence="2" type="ORF">LCGC14_2550780</name>
</gene>
<dbReference type="SUPFAM" id="SSF64182">
    <property type="entry name" value="DHH phosphoesterases"/>
    <property type="match status" value="1"/>
</dbReference>
<dbReference type="AlphaFoldDB" id="A0A0F9AMU7"/>
<feature type="non-terminal residue" evidence="2">
    <location>
        <position position="1"/>
    </location>
</feature>
<comment type="caution">
    <text evidence="2">The sequence shown here is derived from an EMBL/GenBank/DDBJ whole genome shotgun (WGS) entry which is preliminary data.</text>
</comment>
<accession>A0A0F9AMU7</accession>